<accession>A0A0L0G3G0</accession>
<name>A0A0L0G3G0_9EUKA</name>
<keyword evidence="3" id="KW-1185">Reference proteome</keyword>
<dbReference type="Proteomes" id="UP000054560">
    <property type="component" value="Unassembled WGS sequence"/>
</dbReference>
<feature type="region of interest" description="Disordered" evidence="1">
    <location>
        <begin position="59"/>
        <end position="92"/>
    </location>
</feature>
<dbReference type="AlphaFoldDB" id="A0A0L0G3G0"/>
<sequence>MSEDQPRKTSLCLYFVDDVDQPGSCGDCKRPKEAHACSTRTTAYHSAVPFSPFTTRKRTTELASNPHMREIQPADSTGRASPGADSASGDEFLPSIESDAFMSTRQAASLRTKFITEMCDVTRRRPHLPSLSTIGKGDSSEDQNSELGTEGGNGRANSGSELGLNSEVDPESRVSGKGSQEDLSAEITINGCIEEVLLRFQAMLHWEGEVMPRAMCNSSVYSGVYLGSRVLVAYPGV</sequence>
<dbReference type="RefSeq" id="XP_014157311.1">
    <property type="nucleotide sequence ID" value="XM_014301836.1"/>
</dbReference>
<proteinExistence type="predicted"/>
<dbReference type="GeneID" id="25904830"/>
<reference evidence="2 3" key="1">
    <citation type="submission" date="2011-02" db="EMBL/GenBank/DDBJ databases">
        <title>The Genome Sequence of Sphaeroforma arctica JP610.</title>
        <authorList>
            <consortium name="The Broad Institute Genome Sequencing Platform"/>
            <person name="Russ C."/>
            <person name="Cuomo C."/>
            <person name="Young S.K."/>
            <person name="Zeng Q."/>
            <person name="Gargeya S."/>
            <person name="Alvarado L."/>
            <person name="Berlin A."/>
            <person name="Chapman S.B."/>
            <person name="Chen Z."/>
            <person name="Freedman E."/>
            <person name="Gellesch M."/>
            <person name="Goldberg J."/>
            <person name="Griggs A."/>
            <person name="Gujja S."/>
            <person name="Heilman E."/>
            <person name="Heiman D."/>
            <person name="Howarth C."/>
            <person name="Mehta T."/>
            <person name="Neiman D."/>
            <person name="Pearson M."/>
            <person name="Roberts A."/>
            <person name="Saif S."/>
            <person name="Shea T."/>
            <person name="Shenoy N."/>
            <person name="Sisk P."/>
            <person name="Stolte C."/>
            <person name="Sykes S."/>
            <person name="White J."/>
            <person name="Yandava C."/>
            <person name="Burger G."/>
            <person name="Gray M.W."/>
            <person name="Holland P.W.H."/>
            <person name="King N."/>
            <person name="Lang F.B.F."/>
            <person name="Roger A.J."/>
            <person name="Ruiz-Trillo I."/>
            <person name="Haas B."/>
            <person name="Nusbaum C."/>
            <person name="Birren B."/>
        </authorList>
    </citation>
    <scope>NUCLEOTIDE SEQUENCE [LARGE SCALE GENOMIC DNA]</scope>
    <source>
        <strain evidence="2 3">JP610</strain>
    </source>
</reference>
<evidence type="ECO:0000313" key="2">
    <source>
        <dbReference type="EMBL" id="KNC83409.1"/>
    </source>
</evidence>
<protein>
    <submittedName>
        <fullName evidence="2">Uncharacterized protein</fullName>
    </submittedName>
</protein>
<evidence type="ECO:0000313" key="3">
    <source>
        <dbReference type="Proteomes" id="UP000054560"/>
    </source>
</evidence>
<evidence type="ECO:0000256" key="1">
    <source>
        <dbReference type="SAM" id="MobiDB-lite"/>
    </source>
</evidence>
<dbReference type="EMBL" id="KQ241835">
    <property type="protein sequence ID" value="KNC83409.1"/>
    <property type="molecule type" value="Genomic_DNA"/>
</dbReference>
<feature type="region of interest" description="Disordered" evidence="1">
    <location>
        <begin position="126"/>
        <end position="181"/>
    </location>
</feature>
<gene>
    <name evidence="2" type="ORF">SARC_04326</name>
</gene>
<organism evidence="2 3">
    <name type="scientific">Sphaeroforma arctica JP610</name>
    <dbReference type="NCBI Taxonomy" id="667725"/>
    <lineage>
        <taxon>Eukaryota</taxon>
        <taxon>Ichthyosporea</taxon>
        <taxon>Ichthyophonida</taxon>
        <taxon>Sphaeroforma</taxon>
    </lineage>
</organism>